<comment type="caution">
    <text evidence="1">The sequence shown here is derived from an EMBL/GenBank/DDBJ whole genome shotgun (WGS) entry which is preliminary data.</text>
</comment>
<accession>A0A7Y7RR53</accession>
<dbReference type="EMBL" id="JACAOZ010000006">
    <property type="protein sequence ID" value="NVZ56030.1"/>
    <property type="molecule type" value="Genomic_DNA"/>
</dbReference>
<organism evidence="1 2">
    <name type="scientific">Pseudomonas edaphica</name>
    <dbReference type="NCBI Taxonomy" id="2006980"/>
    <lineage>
        <taxon>Bacteria</taxon>
        <taxon>Pseudomonadati</taxon>
        <taxon>Pseudomonadota</taxon>
        <taxon>Gammaproteobacteria</taxon>
        <taxon>Pseudomonadales</taxon>
        <taxon>Pseudomonadaceae</taxon>
        <taxon>Pseudomonas</taxon>
    </lineage>
</organism>
<protein>
    <submittedName>
        <fullName evidence="1">Uncharacterized protein</fullName>
    </submittedName>
</protein>
<proteinExistence type="predicted"/>
<gene>
    <name evidence="1" type="ORF">HX797_07125</name>
</gene>
<reference evidence="1 2" key="1">
    <citation type="submission" date="2020-04" db="EMBL/GenBank/DDBJ databases">
        <title>Molecular characterization of pseudomonads from Agaricus bisporus reveal novel blotch 2 pathogens in Western Europe.</title>
        <authorList>
            <person name="Taparia T."/>
            <person name="Krijger M."/>
            <person name="Haynes E."/>
            <person name="Elpinstone J.G."/>
            <person name="Noble R."/>
            <person name="Van Der Wolf J."/>
        </authorList>
    </citation>
    <scope>NUCLEOTIDE SEQUENCE [LARGE SCALE GENOMIC DNA]</scope>
    <source>
        <strain evidence="1 2">B7002</strain>
    </source>
</reference>
<dbReference type="AlphaFoldDB" id="A0A7Y7RR53"/>
<evidence type="ECO:0000313" key="2">
    <source>
        <dbReference type="Proteomes" id="UP000560470"/>
    </source>
</evidence>
<evidence type="ECO:0000313" key="1">
    <source>
        <dbReference type="EMBL" id="NVZ56030.1"/>
    </source>
</evidence>
<dbReference type="Proteomes" id="UP000560470">
    <property type="component" value="Unassembled WGS sequence"/>
</dbReference>
<name>A0A7Y7RR53_9PSED</name>
<dbReference type="RefSeq" id="WP_177033203.1">
    <property type="nucleotide sequence ID" value="NZ_JACAOZ010000006.1"/>
</dbReference>
<sequence>MDTIYTLDARGNVFLEVITEHFGISQQLMTHQIQAMFQSTLKALANSGVNYQQLKTALVPSIENNEAAFLFDTRVIHSSSYGQAIISYLLPLLEPKSTQSILAGDLIASNKQQDYVYEIIETQTKVARYFEYGHSTDIFCIYLNNITEAALERINEGLKTQASYIGFIPTTYDSPAKTYLSTTLVNVGIKREKTIILAHEDDRPNDQNVNITSYDFEKEGYCIKSIKTLNFSQFLSYKIERKPLTRHETDTHFSLNAITENVQALSNLNIILEDKKYDYLLNAGKLIKSGLTQTTKEDLISLIRGKIESSYIYNLSYVEEHDTRKFNIIIETQRPGSSCPARTIVGLEYRPDDKALRVITMF</sequence>